<evidence type="ECO:0000256" key="7">
    <source>
        <dbReference type="ARBA" id="ARBA00036823"/>
    </source>
</evidence>
<evidence type="ECO:0000313" key="14">
    <source>
        <dbReference type="Proteomes" id="UP000838756"/>
    </source>
</evidence>
<comment type="similarity">
    <text evidence="2">Belongs to the MIF family.</text>
</comment>
<comment type="catalytic activity">
    <reaction evidence="7">
        <text>L-dopachrome = 5,6-dihydroxyindole-2-carboxylate</text>
        <dbReference type="Rhea" id="RHEA:13041"/>
        <dbReference type="ChEBI" id="CHEBI:16875"/>
        <dbReference type="ChEBI" id="CHEBI:57509"/>
        <dbReference type="EC" id="5.3.3.12"/>
    </reaction>
</comment>
<dbReference type="Gene3D" id="3.30.429.10">
    <property type="entry name" value="Macrophage Migration Inhibitory Factor"/>
    <property type="match status" value="1"/>
</dbReference>
<evidence type="ECO:0000256" key="12">
    <source>
        <dbReference type="ARBA" id="ARBA00042730"/>
    </source>
</evidence>
<dbReference type="Proteomes" id="UP000838756">
    <property type="component" value="Unassembled WGS sequence"/>
</dbReference>
<evidence type="ECO:0000256" key="5">
    <source>
        <dbReference type="ARBA" id="ARBA00023235"/>
    </source>
</evidence>
<organism evidence="13 14">
    <name type="scientific">Pararge aegeria aegeria</name>
    <dbReference type="NCBI Taxonomy" id="348720"/>
    <lineage>
        <taxon>Eukaryota</taxon>
        <taxon>Metazoa</taxon>
        <taxon>Ecdysozoa</taxon>
        <taxon>Arthropoda</taxon>
        <taxon>Hexapoda</taxon>
        <taxon>Insecta</taxon>
        <taxon>Pterygota</taxon>
        <taxon>Neoptera</taxon>
        <taxon>Endopterygota</taxon>
        <taxon>Lepidoptera</taxon>
        <taxon>Glossata</taxon>
        <taxon>Ditrysia</taxon>
        <taxon>Papilionoidea</taxon>
        <taxon>Nymphalidae</taxon>
        <taxon>Satyrinae</taxon>
        <taxon>Satyrini</taxon>
        <taxon>Parargina</taxon>
        <taxon>Pararge</taxon>
    </lineage>
</organism>
<protein>
    <recommendedName>
        <fullName evidence="12">L-dopachrome isomerase</fullName>
        <ecNumber evidence="9">5.3.2.1</ecNumber>
        <ecNumber evidence="8">5.3.3.12</ecNumber>
    </recommendedName>
    <alternativeName>
        <fullName evidence="10">L-dopachrome tautomerase</fullName>
    </alternativeName>
    <alternativeName>
        <fullName evidence="11">Phenylpyruvate tautomerase</fullName>
    </alternativeName>
</protein>
<keyword evidence="14" id="KW-1185">Reference proteome</keyword>
<gene>
    <name evidence="13" type="primary">jg9013</name>
    <name evidence="13" type="ORF">PAEG_LOCUS8231</name>
</gene>
<dbReference type="AlphaFoldDB" id="A0A8S4QZE2"/>
<evidence type="ECO:0000256" key="4">
    <source>
        <dbReference type="ARBA" id="ARBA00022525"/>
    </source>
</evidence>
<dbReference type="EC" id="5.3.3.12" evidence="8"/>
<comment type="subcellular location">
    <subcellularLocation>
        <location evidence="1">Secreted</location>
    </subcellularLocation>
</comment>
<evidence type="ECO:0000256" key="8">
    <source>
        <dbReference type="ARBA" id="ARBA00038932"/>
    </source>
</evidence>
<dbReference type="EC" id="5.3.2.1" evidence="9"/>
<evidence type="ECO:0000256" key="2">
    <source>
        <dbReference type="ARBA" id="ARBA00005851"/>
    </source>
</evidence>
<dbReference type="GO" id="GO:0050178">
    <property type="term" value="F:phenylpyruvate tautomerase activity"/>
    <property type="evidence" value="ECO:0007669"/>
    <property type="project" value="UniProtKB-EC"/>
</dbReference>
<evidence type="ECO:0000256" key="9">
    <source>
        <dbReference type="ARBA" id="ARBA00039086"/>
    </source>
</evidence>
<evidence type="ECO:0000313" key="13">
    <source>
        <dbReference type="EMBL" id="CAH2228137.1"/>
    </source>
</evidence>
<proteinExistence type="inferred from homology"/>
<comment type="catalytic activity">
    <reaction evidence="6">
        <text>3-phenylpyruvate = enol-phenylpyruvate</text>
        <dbReference type="Rhea" id="RHEA:17097"/>
        <dbReference type="ChEBI" id="CHEBI:16815"/>
        <dbReference type="ChEBI" id="CHEBI:18005"/>
        <dbReference type="EC" id="5.3.2.1"/>
    </reaction>
</comment>
<sequence>MPILKIFTNVPKSQISKDFMGKVIPALVDGVKKEADKFTCIVESDCFLSMDGDPTSPAVSASLESIGHLGPEQNIYITKLLTAVMQKELGVKPG</sequence>
<dbReference type="GO" id="GO:0005125">
    <property type="term" value="F:cytokine activity"/>
    <property type="evidence" value="ECO:0007669"/>
    <property type="project" value="UniProtKB-KW"/>
</dbReference>
<evidence type="ECO:0000256" key="3">
    <source>
        <dbReference type="ARBA" id="ARBA00022514"/>
    </source>
</evidence>
<reference evidence="13" key="1">
    <citation type="submission" date="2022-03" db="EMBL/GenBank/DDBJ databases">
        <authorList>
            <person name="Lindestad O."/>
        </authorList>
    </citation>
    <scope>NUCLEOTIDE SEQUENCE</scope>
</reference>
<accession>A0A8S4QZE2</accession>
<dbReference type="GO" id="GO:0005615">
    <property type="term" value="C:extracellular space"/>
    <property type="evidence" value="ECO:0007669"/>
    <property type="project" value="UniProtKB-KW"/>
</dbReference>
<dbReference type="EMBL" id="CAKXAJ010023842">
    <property type="protein sequence ID" value="CAH2228137.1"/>
    <property type="molecule type" value="Genomic_DNA"/>
</dbReference>
<dbReference type="OrthoDB" id="6080988at2759"/>
<dbReference type="InterPro" id="IPR014347">
    <property type="entry name" value="Tautomerase/MIF_sf"/>
</dbReference>
<comment type="caution">
    <text evidence="13">The sequence shown here is derived from an EMBL/GenBank/DDBJ whole genome shotgun (WGS) entry which is preliminary data.</text>
</comment>
<dbReference type="SUPFAM" id="SSF55331">
    <property type="entry name" value="Tautomerase/MIF"/>
    <property type="match status" value="1"/>
</dbReference>
<keyword evidence="3" id="KW-0202">Cytokine</keyword>
<evidence type="ECO:0000256" key="11">
    <source>
        <dbReference type="ARBA" id="ARBA00041912"/>
    </source>
</evidence>
<dbReference type="InterPro" id="IPR001398">
    <property type="entry name" value="Macrophage_inhib_fac"/>
</dbReference>
<dbReference type="Pfam" id="PF01187">
    <property type="entry name" value="MIF"/>
    <property type="match status" value="1"/>
</dbReference>
<dbReference type="PANTHER" id="PTHR11954:SF6">
    <property type="entry name" value="MACROPHAGE MIGRATION INHIBITORY FACTOR"/>
    <property type="match status" value="1"/>
</dbReference>
<evidence type="ECO:0000256" key="6">
    <source>
        <dbReference type="ARBA" id="ARBA00036735"/>
    </source>
</evidence>
<dbReference type="PANTHER" id="PTHR11954">
    <property type="entry name" value="D-DOPACHROME DECARBOXYLASE"/>
    <property type="match status" value="1"/>
</dbReference>
<name>A0A8S4QZE2_9NEOP</name>
<evidence type="ECO:0000256" key="10">
    <source>
        <dbReference type="ARBA" id="ARBA00041631"/>
    </source>
</evidence>
<keyword evidence="4" id="KW-0964">Secreted</keyword>
<keyword evidence="5" id="KW-0413">Isomerase</keyword>
<evidence type="ECO:0000256" key="1">
    <source>
        <dbReference type="ARBA" id="ARBA00004613"/>
    </source>
</evidence>
<dbReference type="GO" id="GO:0004167">
    <property type="term" value="F:dopachrome isomerase activity"/>
    <property type="evidence" value="ECO:0007669"/>
    <property type="project" value="UniProtKB-EC"/>
</dbReference>
<feature type="non-terminal residue" evidence="13">
    <location>
        <position position="1"/>
    </location>
</feature>